<gene>
    <name evidence="2" type="ORF">PUND_11395</name>
</gene>
<evidence type="ECO:0000256" key="1">
    <source>
        <dbReference type="SAM" id="Phobius"/>
    </source>
</evidence>
<evidence type="ECO:0000313" key="2">
    <source>
        <dbReference type="EMBL" id="ERG60599.1"/>
    </source>
</evidence>
<feature type="transmembrane region" description="Helical" evidence="1">
    <location>
        <begin position="183"/>
        <end position="202"/>
    </location>
</feature>
<keyword evidence="1" id="KW-1133">Transmembrane helix</keyword>
<keyword evidence="3" id="KW-1185">Reference proteome</keyword>
<evidence type="ECO:0000313" key="3">
    <source>
        <dbReference type="Proteomes" id="UP000016534"/>
    </source>
</evidence>
<reference evidence="2" key="2">
    <citation type="submission" date="2013-04" db="EMBL/GenBank/DDBJ databases">
        <title>Genome sequence of Pseudoalteromonas undina.</title>
        <authorList>
            <person name="Xie B.-B."/>
            <person name="Rong J.-C."/>
            <person name="Qin Q.-L."/>
            <person name="Shu Y.-L."/>
            <person name="Zhang Y.-Z."/>
        </authorList>
    </citation>
    <scope>NUCLEOTIDE SEQUENCE</scope>
    <source>
        <strain evidence="2">NCIMB 2128</strain>
    </source>
</reference>
<keyword evidence="1" id="KW-0812">Transmembrane</keyword>
<proteinExistence type="predicted"/>
<reference evidence="2" key="1">
    <citation type="journal article" date="2012" name="J. Bacteriol.">
        <title>Genome sequences of type strains of seven species of the marine bacterium Pseudoalteromonas.</title>
        <authorList>
            <person name="Xie B.B."/>
            <person name="Shu Y.L."/>
            <person name="Qin Q.L."/>
            <person name="Rong J.C."/>
            <person name="Zhang X.Y."/>
            <person name="Chen X.L."/>
            <person name="Shi M."/>
            <person name="He H.L."/>
            <person name="Zhou B.C."/>
            <person name="Zhang Y.Z."/>
        </authorList>
    </citation>
    <scope>NUCLEOTIDE SEQUENCE [LARGE SCALE GENOMIC DNA]</scope>
    <source>
        <strain evidence="2">NCIMB 2128</strain>
    </source>
</reference>
<keyword evidence="1" id="KW-0472">Membrane</keyword>
<name>A0ABN0NGB5_9GAMM</name>
<organism evidence="2 3">
    <name type="scientific">Pseudoalteromonas undina</name>
    <dbReference type="NCBI Taxonomy" id="43660"/>
    <lineage>
        <taxon>Bacteria</taxon>
        <taxon>Pseudomonadati</taxon>
        <taxon>Pseudomonadota</taxon>
        <taxon>Gammaproteobacteria</taxon>
        <taxon>Alteromonadales</taxon>
        <taxon>Pseudoalteromonadaceae</taxon>
        <taxon>Pseudoalteromonas</taxon>
    </lineage>
</organism>
<accession>A0ABN0NGB5</accession>
<comment type="caution">
    <text evidence="2">The sequence shown here is derived from an EMBL/GenBank/DDBJ whole genome shotgun (WGS) entry which is preliminary data.</text>
</comment>
<dbReference type="EMBL" id="AHCF02000022">
    <property type="protein sequence ID" value="ERG60599.1"/>
    <property type="molecule type" value="Genomic_DNA"/>
</dbReference>
<protein>
    <recommendedName>
        <fullName evidence="4">Channel forming colicins domain-containing protein</fullName>
    </recommendedName>
</protein>
<sequence length="226" mass="24286">MGTSTSVYAKRVGDFADAVKDYQKSLMEYRQAVKSKSPIKAAAKQKAKLAFEKMQNKFRLEVKAVTSQINSRRGTPISNFKRGADIARSSRSVAKLDLINPIHADNVVKFTKYAKFLGNGLAVIDFGGRVGNIHNSYKTDDNWEREMFIESTSFVASAATGIGVVNAGAAVMTFLVVATPVGWVGLIVGGALLAGAAAGASIKVNKIVKEDAGGIYDYIMEQVNKL</sequence>
<dbReference type="Proteomes" id="UP000016534">
    <property type="component" value="Unassembled WGS sequence"/>
</dbReference>
<feature type="transmembrane region" description="Helical" evidence="1">
    <location>
        <begin position="154"/>
        <end position="177"/>
    </location>
</feature>
<evidence type="ECO:0008006" key="4">
    <source>
        <dbReference type="Google" id="ProtNLM"/>
    </source>
</evidence>